<gene>
    <name evidence="3" type="ORF">M501DRAFT_1057463</name>
</gene>
<name>A0A9P4VRT1_9PEZI</name>
<dbReference type="Proteomes" id="UP000799429">
    <property type="component" value="Unassembled WGS sequence"/>
</dbReference>
<evidence type="ECO:0000313" key="3">
    <source>
        <dbReference type="EMBL" id="KAF2839172.1"/>
    </source>
</evidence>
<evidence type="ECO:0000313" key="4">
    <source>
        <dbReference type="Proteomes" id="UP000799429"/>
    </source>
</evidence>
<evidence type="ECO:0000256" key="2">
    <source>
        <dbReference type="SAM" id="SignalP"/>
    </source>
</evidence>
<dbReference type="EMBL" id="MU006095">
    <property type="protein sequence ID" value="KAF2839172.1"/>
    <property type="molecule type" value="Genomic_DNA"/>
</dbReference>
<keyword evidence="2" id="KW-0732">Signal</keyword>
<sequence>MRLQHLLLFASLAAANPPVRDSKGVRRDAVGPNDGNTIVITSTVYVSPVLRWLSNGCSTTRTVKKVSSTVEYLPAIVVSPLEISDSPVLSIVPIEDITPTDTEEGEGVFSTIRPPLIDSAPPSPVVTWRSSSSVSWITFTGIPDSSISRESSRLHLSSWEDSPITPPTISSSKHATTVLSDPPITEPIVSIQPVLTLTSPIFTSIKPSHDIDGSTFPTQDSTFESPTISLSRPTAAPVLVSTVTNGTTGGIIHTKTSLLSSNIIESSRSFLIPTPSSSSSALETSLPLTTDIPVRSTILLPSLPQYTLPPISTITEITTLSTRSSKSKYWTTLPRFPKSSSSLRHSDNKAGIMGSVALTLSNNISTSTSTLPSLSSSICTSTGYTPPIPALAATMHVPSDESVQVQATGISLGQVSTSTLILGHPTLSLMSISTNPIPPPVFVTIPSSSPDLGDSFTAALGPSTTSILDGTNGTDSDSGIGYHF</sequence>
<reference evidence="3" key="1">
    <citation type="journal article" date="2020" name="Stud. Mycol.">
        <title>101 Dothideomycetes genomes: a test case for predicting lifestyles and emergence of pathogens.</title>
        <authorList>
            <person name="Haridas S."/>
            <person name="Albert R."/>
            <person name="Binder M."/>
            <person name="Bloem J."/>
            <person name="Labutti K."/>
            <person name="Salamov A."/>
            <person name="Andreopoulos B."/>
            <person name="Baker S."/>
            <person name="Barry K."/>
            <person name="Bills G."/>
            <person name="Bluhm B."/>
            <person name="Cannon C."/>
            <person name="Castanera R."/>
            <person name="Culley D."/>
            <person name="Daum C."/>
            <person name="Ezra D."/>
            <person name="Gonzalez J."/>
            <person name="Henrissat B."/>
            <person name="Kuo A."/>
            <person name="Liang C."/>
            <person name="Lipzen A."/>
            <person name="Lutzoni F."/>
            <person name="Magnuson J."/>
            <person name="Mondo S."/>
            <person name="Nolan M."/>
            <person name="Ohm R."/>
            <person name="Pangilinan J."/>
            <person name="Park H.-J."/>
            <person name="Ramirez L."/>
            <person name="Alfaro M."/>
            <person name="Sun H."/>
            <person name="Tritt A."/>
            <person name="Yoshinaga Y."/>
            <person name="Zwiers L.-H."/>
            <person name="Turgeon B."/>
            <person name="Goodwin S."/>
            <person name="Spatafora J."/>
            <person name="Crous P."/>
            <person name="Grigoriev I."/>
        </authorList>
    </citation>
    <scope>NUCLEOTIDE SEQUENCE</scope>
    <source>
        <strain evidence="3">CBS 101060</strain>
    </source>
</reference>
<evidence type="ECO:0000256" key="1">
    <source>
        <dbReference type="SAM" id="MobiDB-lite"/>
    </source>
</evidence>
<organism evidence="3 4">
    <name type="scientific">Patellaria atrata CBS 101060</name>
    <dbReference type="NCBI Taxonomy" id="1346257"/>
    <lineage>
        <taxon>Eukaryota</taxon>
        <taxon>Fungi</taxon>
        <taxon>Dikarya</taxon>
        <taxon>Ascomycota</taxon>
        <taxon>Pezizomycotina</taxon>
        <taxon>Dothideomycetes</taxon>
        <taxon>Dothideomycetes incertae sedis</taxon>
        <taxon>Patellariales</taxon>
        <taxon>Patellariaceae</taxon>
        <taxon>Patellaria</taxon>
    </lineage>
</organism>
<feature type="signal peptide" evidence="2">
    <location>
        <begin position="1"/>
        <end position="15"/>
    </location>
</feature>
<dbReference type="AlphaFoldDB" id="A0A9P4VRT1"/>
<accession>A0A9P4VRT1</accession>
<feature type="region of interest" description="Disordered" evidence="1">
    <location>
        <begin position="158"/>
        <end position="177"/>
    </location>
</feature>
<proteinExistence type="predicted"/>
<keyword evidence="4" id="KW-1185">Reference proteome</keyword>
<protein>
    <submittedName>
        <fullName evidence="3">Uncharacterized protein</fullName>
    </submittedName>
</protein>
<feature type="chain" id="PRO_5040506040" evidence="2">
    <location>
        <begin position="16"/>
        <end position="484"/>
    </location>
</feature>
<comment type="caution">
    <text evidence="3">The sequence shown here is derived from an EMBL/GenBank/DDBJ whole genome shotgun (WGS) entry which is preliminary data.</text>
</comment>